<name>A0A7U9DYV5_STRLI</name>
<evidence type="ECO:0000256" key="1">
    <source>
        <dbReference type="SAM" id="MobiDB-lite"/>
    </source>
</evidence>
<evidence type="ECO:0000313" key="3">
    <source>
        <dbReference type="Proteomes" id="UP000014062"/>
    </source>
</evidence>
<feature type="compositionally biased region" description="Low complexity" evidence="1">
    <location>
        <begin position="18"/>
        <end position="30"/>
    </location>
</feature>
<evidence type="ECO:0000313" key="2">
    <source>
        <dbReference type="EMBL" id="EOY52694.1"/>
    </source>
</evidence>
<dbReference type="EMBL" id="CM001889">
    <property type="protein sequence ID" value="EOY52694.1"/>
    <property type="molecule type" value="Genomic_DNA"/>
</dbReference>
<sequence>MARGTASGTARAYMSVPAGRAGAARGGAPSHRTHHPAARPAVRPPVDRARHSRTGPRGSKGGASSRNYRFSAKVQVSEDAGARLAITATRWMCGGTADGKARRDSGLASLRAGVTALGDRAGINTGLVA</sequence>
<proteinExistence type="predicted"/>
<reference evidence="3" key="1">
    <citation type="journal article" date="2013" name="Genome Biol. Evol.">
        <title>The genome sequence of Streptomyces lividans 66 reveals a novel tRNA-dependent peptide biosynthetic system within a metal-related genomic island.</title>
        <authorList>
            <person name="Cruz-Morales P."/>
            <person name="Vijgenboom E."/>
            <person name="Iruegas-Bocardo F."/>
            <person name="Girard G."/>
            <person name="Yanez-Guerra L.A."/>
            <person name="Ramos-Aboites H.E."/>
            <person name="Pernodet J.L."/>
            <person name="Anne J."/>
            <person name="van Wezel G.P."/>
            <person name="Barona-Gomez F."/>
        </authorList>
    </citation>
    <scope>NUCLEOTIDE SEQUENCE [LARGE SCALE GENOMIC DNA]</scope>
    <source>
        <strain evidence="3">1326</strain>
    </source>
</reference>
<evidence type="ECO:0008006" key="4">
    <source>
        <dbReference type="Google" id="ProtNLM"/>
    </source>
</evidence>
<organism evidence="2 3">
    <name type="scientific">Streptomyces lividans 1326</name>
    <dbReference type="NCBI Taxonomy" id="1200984"/>
    <lineage>
        <taxon>Bacteria</taxon>
        <taxon>Bacillati</taxon>
        <taxon>Actinomycetota</taxon>
        <taxon>Actinomycetes</taxon>
        <taxon>Kitasatosporales</taxon>
        <taxon>Streptomycetaceae</taxon>
        <taxon>Streptomyces</taxon>
    </lineage>
</organism>
<dbReference type="Proteomes" id="UP000014062">
    <property type="component" value="Chromosome"/>
</dbReference>
<accession>A0A7U9DYV5</accession>
<protein>
    <recommendedName>
        <fullName evidence="4">Transposase</fullName>
    </recommendedName>
</protein>
<dbReference type="AlphaFoldDB" id="A0A7U9DYV5"/>
<feature type="region of interest" description="Disordered" evidence="1">
    <location>
        <begin position="1"/>
        <end position="69"/>
    </location>
</feature>
<gene>
    <name evidence="2" type="ORF">SLI_7996</name>
</gene>